<feature type="transmembrane region" description="Helical" evidence="1">
    <location>
        <begin position="39"/>
        <end position="63"/>
    </location>
</feature>
<keyword evidence="1" id="KW-0472">Membrane</keyword>
<feature type="transmembrane region" description="Helical" evidence="1">
    <location>
        <begin position="140"/>
        <end position="159"/>
    </location>
</feature>
<dbReference type="AlphaFoldDB" id="A0A067Z7N8"/>
<accession>A0A067Z7N8</accession>
<protein>
    <recommendedName>
        <fullName evidence="4">Yip1 domain-containing protein</fullName>
    </recommendedName>
</protein>
<keyword evidence="1" id="KW-0812">Transmembrane</keyword>
<evidence type="ECO:0000256" key="1">
    <source>
        <dbReference type="SAM" id="Phobius"/>
    </source>
</evidence>
<dbReference type="EMBL" id="CP004373">
    <property type="protein sequence ID" value="AHK71825.1"/>
    <property type="molecule type" value="Genomic_DNA"/>
</dbReference>
<keyword evidence="1" id="KW-1133">Transmembrane helix</keyword>
<dbReference type="KEGG" id="goy:GLS_c19510"/>
<organism evidence="2 3">
    <name type="scientific">Gluconobacter oxydans DSM 3504</name>
    <dbReference type="NCBI Taxonomy" id="1288313"/>
    <lineage>
        <taxon>Bacteria</taxon>
        <taxon>Pseudomonadati</taxon>
        <taxon>Pseudomonadota</taxon>
        <taxon>Alphaproteobacteria</taxon>
        <taxon>Acetobacterales</taxon>
        <taxon>Acetobacteraceae</taxon>
        <taxon>Gluconobacter</taxon>
    </lineage>
</organism>
<feature type="transmembrane region" description="Helical" evidence="1">
    <location>
        <begin position="108"/>
        <end position="131"/>
    </location>
</feature>
<reference evidence="2 3" key="1">
    <citation type="journal article" date="2015" name="Appl. Microbiol. Biotechnol.">
        <title>The consequence of an additional NADH dehydrogenase paralog on the growth of Gluconobacter oxydans DSM3504.</title>
        <authorList>
            <person name="Kostner D."/>
            <person name="Luchterhand B."/>
            <person name="Junker A."/>
            <person name="Volland S."/>
            <person name="Daniel R."/>
            <person name="Buchs J."/>
            <person name="Liebl W."/>
            <person name="Ehrenreich A."/>
        </authorList>
    </citation>
    <scope>NUCLEOTIDE SEQUENCE [LARGE SCALE GENOMIC DNA]</scope>
    <source>
        <strain evidence="2">DSM 3504</strain>
    </source>
</reference>
<feature type="transmembrane region" description="Helical" evidence="1">
    <location>
        <begin position="171"/>
        <end position="192"/>
    </location>
</feature>
<dbReference type="Proteomes" id="UP000031656">
    <property type="component" value="Chromosome"/>
</dbReference>
<proteinExistence type="predicted"/>
<gene>
    <name evidence="2" type="ORF">GLS_c19510</name>
</gene>
<name>A0A067Z7N8_GLUOY</name>
<evidence type="ECO:0000313" key="3">
    <source>
        <dbReference type="Proteomes" id="UP000031656"/>
    </source>
</evidence>
<evidence type="ECO:0000313" key="2">
    <source>
        <dbReference type="EMBL" id="AHK71825.1"/>
    </source>
</evidence>
<feature type="transmembrane region" description="Helical" evidence="1">
    <location>
        <begin position="75"/>
        <end position="96"/>
    </location>
</feature>
<evidence type="ECO:0008006" key="4">
    <source>
        <dbReference type="Google" id="ProtNLM"/>
    </source>
</evidence>
<dbReference type="HOGENOM" id="CLU_112415_0_0_5"/>
<sequence length="207" mass="22004">MTPRRPGPFPPTGNMAIPLGVWLLGRGRSEGINCFAPGAGALFAALAPTVALAVIGVWMAFMLPPAERIMGLVRAVVPLVCTLLQLVVSELYAGALSRKGLWTRYATASLWCGWLPLAMLIMAQGVLHLVLPGAAASSQALGGLAFGAQLYTLWLTWYVTKVGLVTTGWQAFVMTVLQTLPVGGLLWVLWLLPPHYNAVVDLLGLSS</sequence>